<evidence type="ECO:0000313" key="1">
    <source>
        <dbReference type="EMBL" id="CDI02231.1"/>
    </source>
</evidence>
<sequence length="27" mass="3112">MVQEVARRELRVMGRNVAETARGRKPT</sequence>
<gene>
    <name evidence="1" type="ORF">BN873_270027</name>
</gene>
<accession>W6M3G5</accession>
<reference evidence="1" key="1">
    <citation type="submission" date="2013-07" db="EMBL/GenBank/DDBJ databases">
        <authorList>
            <person name="McIlroy S."/>
        </authorList>
    </citation>
    <scope>NUCLEOTIDE SEQUENCE [LARGE SCALE GENOMIC DNA]</scope>
    <source>
        <strain evidence="1">Run_A_D11</strain>
    </source>
</reference>
<organism evidence="1 2">
    <name type="scientific">Candidatus Competibacter denitrificans Run_A_D11</name>
    <dbReference type="NCBI Taxonomy" id="1400863"/>
    <lineage>
        <taxon>Bacteria</taxon>
        <taxon>Pseudomonadati</taxon>
        <taxon>Pseudomonadota</taxon>
        <taxon>Gammaproteobacteria</taxon>
        <taxon>Candidatus Competibacteraceae</taxon>
        <taxon>Candidatus Competibacter</taxon>
    </lineage>
</organism>
<name>W6M3G5_9GAMM</name>
<dbReference type="EMBL" id="CBTJ020000033">
    <property type="protein sequence ID" value="CDI02231.1"/>
    <property type="molecule type" value="Genomic_DNA"/>
</dbReference>
<reference evidence="1" key="2">
    <citation type="submission" date="2014-03" db="EMBL/GenBank/DDBJ databases">
        <title>Candidatus Competibacter-lineage genomes retrieved from metagenomes reveal functional metabolic diversity.</title>
        <authorList>
            <person name="McIlroy S.J."/>
            <person name="Albertsen M."/>
            <person name="Andresen E.K."/>
            <person name="Saunders A.M."/>
            <person name="Kristiansen R."/>
            <person name="Stokholm-Bjerregaard M."/>
            <person name="Nielsen K.L."/>
            <person name="Nielsen P.H."/>
        </authorList>
    </citation>
    <scope>NUCLEOTIDE SEQUENCE</scope>
    <source>
        <strain evidence="1">Run_A_D11</strain>
    </source>
</reference>
<protein>
    <submittedName>
        <fullName evidence="1">Uncharacterized protein</fullName>
    </submittedName>
</protein>
<dbReference type="Proteomes" id="UP000035760">
    <property type="component" value="Unassembled WGS sequence"/>
</dbReference>
<dbReference type="AlphaFoldDB" id="W6M3G5"/>
<proteinExistence type="predicted"/>
<dbReference type="STRING" id="1400863.BN873_270027"/>
<keyword evidence="2" id="KW-1185">Reference proteome</keyword>
<comment type="caution">
    <text evidence="1">The sequence shown here is derived from an EMBL/GenBank/DDBJ whole genome shotgun (WGS) entry which is preliminary data.</text>
</comment>
<evidence type="ECO:0000313" key="2">
    <source>
        <dbReference type="Proteomes" id="UP000035760"/>
    </source>
</evidence>